<dbReference type="CDD" id="cd06261">
    <property type="entry name" value="TM_PBP2"/>
    <property type="match status" value="1"/>
</dbReference>
<evidence type="ECO:0000256" key="3">
    <source>
        <dbReference type="ARBA" id="ARBA00022475"/>
    </source>
</evidence>
<sequence length="272" mass="30215">MYIISKLKKKGVVIVKKKTTGERLLTLGTMIIIFIIWFMITKLGLADQKLVPSPKSVWAAFVDIMQNGYKNYTLLEHLGSSMNRLISAFFSAIIIAIPLGLASGYSSKLRALLEPIIEFYRPLPPLAYYTLLVLWLGIENKSKIALLFLACFAPIYISCVSAVIKVKEDYVNSAYTVGANKVQIFIYVIFPACLPDIFIGLRTALGVAYTTLVSAEMVAANSGIGWMVLDASRYLRSDIIFVGIIIMGITGILLDKSIQFIENKVVPWKGRE</sequence>
<dbReference type="PANTHER" id="PTHR30151">
    <property type="entry name" value="ALKANE SULFONATE ABC TRANSPORTER-RELATED, MEMBRANE SUBUNIT"/>
    <property type="match status" value="1"/>
</dbReference>
<accession>A0A386H1H1</accession>
<dbReference type="GO" id="GO:0010438">
    <property type="term" value="P:cellular response to sulfur starvation"/>
    <property type="evidence" value="ECO:0007669"/>
    <property type="project" value="TreeGrafter"/>
</dbReference>
<feature type="transmembrane region" description="Helical" evidence="7">
    <location>
        <begin position="85"/>
        <end position="107"/>
    </location>
</feature>
<comment type="subcellular location">
    <subcellularLocation>
        <location evidence="1 7">Cell membrane</location>
        <topology evidence="1 7">Multi-pass membrane protein</topology>
    </subcellularLocation>
</comment>
<feature type="transmembrane region" description="Helical" evidence="7">
    <location>
        <begin position="184"/>
        <end position="205"/>
    </location>
</feature>
<feature type="domain" description="ABC transmembrane type-1" evidence="8">
    <location>
        <begin position="78"/>
        <end position="258"/>
    </location>
</feature>
<evidence type="ECO:0000313" key="10">
    <source>
        <dbReference type="Proteomes" id="UP000266301"/>
    </source>
</evidence>
<feature type="transmembrane region" description="Helical" evidence="7">
    <location>
        <begin position="24"/>
        <end position="45"/>
    </location>
</feature>
<evidence type="ECO:0000313" key="9">
    <source>
        <dbReference type="EMBL" id="AYD39549.1"/>
    </source>
</evidence>
<evidence type="ECO:0000256" key="2">
    <source>
        <dbReference type="ARBA" id="ARBA00022448"/>
    </source>
</evidence>
<dbReference type="InterPro" id="IPR000515">
    <property type="entry name" value="MetI-like"/>
</dbReference>
<keyword evidence="10" id="KW-1185">Reference proteome</keyword>
<proteinExistence type="inferred from homology"/>
<gene>
    <name evidence="9" type="ORF">D4Z93_02920</name>
</gene>
<keyword evidence="2 7" id="KW-0813">Transport</keyword>
<keyword evidence="3" id="KW-1003">Cell membrane</keyword>
<dbReference type="PROSITE" id="PS50928">
    <property type="entry name" value="ABC_TM1"/>
    <property type="match status" value="1"/>
</dbReference>
<dbReference type="KEGG" id="cfer:D4Z93_02920"/>
<evidence type="ECO:0000259" key="8">
    <source>
        <dbReference type="PROSITE" id="PS50928"/>
    </source>
</evidence>
<dbReference type="SUPFAM" id="SSF161098">
    <property type="entry name" value="MetI-like"/>
    <property type="match status" value="1"/>
</dbReference>
<dbReference type="EMBL" id="CP032416">
    <property type="protein sequence ID" value="AYD39549.1"/>
    <property type="molecule type" value="Genomic_DNA"/>
</dbReference>
<evidence type="ECO:0000256" key="5">
    <source>
        <dbReference type="ARBA" id="ARBA00022989"/>
    </source>
</evidence>
<dbReference type="OrthoDB" id="9796361at2"/>
<evidence type="ECO:0000256" key="7">
    <source>
        <dbReference type="RuleBase" id="RU363032"/>
    </source>
</evidence>
<dbReference type="RefSeq" id="WP_119970292.1">
    <property type="nucleotide sequence ID" value="NZ_CP032416.1"/>
</dbReference>
<protein>
    <submittedName>
        <fullName evidence="9">ABC transporter permease subunit</fullName>
    </submittedName>
</protein>
<dbReference type="GO" id="GO:0005886">
    <property type="term" value="C:plasma membrane"/>
    <property type="evidence" value="ECO:0007669"/>
    <property type="project" value="UniProtKB-SubCell"/>
</dbReference>
<dbReference type="InterPro" id="IPR035906">
    <property type="entry name" value="MetI-like_sf"/>
</dbReference>
<feature type="transmembrane region" description="Helical" evidence="7">
    <location>
        <begin position="144"/>
        <end position="164"/>
    </location>
</feature>
<organism evidence="9 10">
    <name type="scientific">Clostridium fermenticellae</name>
    <dbReference type="NCBI Taxonomy" id="2068654"/>
    <lineage>
        <taxon>Bacteria</taxon>
        <taxon>Bacillati</taxon>
        <taxon>Bacillota</taxon>
        <taxon>Clostridia</taxon>
        <taxon>Eubacteriales</taxon>
        <taxon>Clostridiaceae</taxon>
        <taxon>Clostridium</taxon>
    </lineage>
</organism>
<dbReference type="PANTHER" id="PTHR30151:SF25">
    <property type="entry name" value="TAURINE TRANSPORT SYSTEM PERMEASE PROTEIN TAUC"/>
    <property type="match status" value="1"/>
</dbReference>
<evidence type="ECO:0000256" key="1">
    <source>
        <dbReference type="ARBA" id="ARBA00004651"/>
    </source>
</evidence>
<reference evidence="9 10" key="1">
    <citation type="journal article" date="2019" name="Int. J. Syst. Evol. Microbiol.">
        <title>Clostridium fermenticellae sp. nov., isolated from the mud in a fermentation cellar for the production of the Chinese liquor, baijiu.</title>
        <authorList>
            <person name="Xu P.X."/>
            <person name="Chai L.J."/>
            <person name="Qiu T."/>
            <person name="Zhang X.J."/>
            <person name="Lu Z.M."/>
            <person name="Xiao C."/>
            <person name="Wang S.T."/>
            <person name="Shen C.H."/>
            <person name="Shi J.S."/>
            <person name="Xu Z.H."/>
        </authorList>
    </citation>
    <scope>NUCLEOTIDE SEQUENCE [LARGE SCALE GENOMIC DNA]</scope>
    <source>
        <strain evidence="9 10">JN500901</strain>
    </source>
</reference>
<keyword evidence="5 7" id="KW-1133">Transmembrane helix</keyword>
<comment type="similarity">
    <text evidence="7">Belongs to the binding-protein-dependent transport system permease family.</text>
</comment>
<keyword evidence="6 7" id="KW-0472">Membrane</keyword>
<feature type="transmembrane region" description="Helical" evidence="7">
    <location>
        <begin position="234"/>
        <end position="254"/>
    </location>
</feature>
<evidence type="ECO:0000256" key="6">
    <source>
        <dbReference type="ARBA" id="ARBA00023136"/>
    </source>
</evidence>
<feature type="transmembrane region" description="Helical" evidence="7">
    <location>
        <begin position="119"/>
        <end position="138"/>
    </location>
</feature>
<dbReference type="Pfam" id="PF00528">
    <property type="entry name" value="BPD_transp_1"/>
    <property type="match status" value="1"/>
</dbReference>
<dbReference type="FunFam" id="1.10.3720.10:FF:000003">
    <property type="entry name" value="Aliphatic sulfonate ABC transporter permease"/>
    <property type="match status" value="1"/>
</dbReference>
<evidence type="ECO:0000256" key="4">
    <source>
        <dbReference type="ARBA" id="ARBA00022692"/>
    </source>
</evidence>
<dbReference type="Gene3D" id="1.10.3720.10">
    <property type="entry name" value="MetI-like"/>
    <property type="match status" value="1"/>
</dbReference>
<dbReference type="Proteomes" id="UP000266301">
    <property type="component" value="Chromosome"/>
</dbReference>
<keyword evidence="4 7" id="KW-0812">Transmembrane</keyword>
<dbReference type="GO" id="GO:0042918">
    <property type="term" value="P:alkanesulfonate transmembrane transport"/>
    <property type="evidence" value="ECO:0007669"/>
    <property type="project" value="UniProtKB-ARBA"/>
</dbReference>
<dbReference type="AlphaFoldDB" id="A0A386H1H1"/>
<name>A0A386H1H1_9CLOT</name>